<organism evidence="2 3">
    <name type="scientific">Coffea arabica</name>
    <name type="common">Arabian coffee</name>
    <dbReference type="NCBI Taxonomy" id="13443"/>
    <lineage>
        <taxon>Eukaryota</taxon>
        <taxon>Viridiplantae</taxon>
        <taxon>Streptophyta</taxon>
        <taxon>Embryophyta</taxon>
        <taxon>Tracheophyta</taxon>
        <taxon>Spermatophyta</taxon>
        <taxon>Magnoliopsida</taxon>
        <taxon>eudicotyledons</taxon>
        <taxon>Gunneridae</taxon>
        <taxon>Pentapetalae</taxon>
        <taxon>asterids</taxon>
        <taxon>lamiids</taxon>
        <taxon>Gentianales</taxon>
        <taxon>Rubiaceae</taxon>
        <taxon>Ixoroideae</taxon>
        <taxon>Gardenieae complex</taxon>
        <taxon>Bertiereae - Coffeeae clade</taxon>
        <taxon>Coffeeae</taxon>
        <taxon>Coffea</taxon>
    </lineage>
</organism>
<reference evidence="3 4" key="2">
    <citation type="submission" date="2025-04" db="UniProtKB">
        <authorList>
            <consortium name="RefSeq"/>
        </authorList>
    </citation>
    <scope>IDENTIFICATION</scope>
    <source>
        <tissue evidence="3 4">Leaves</tissue>
    </source>
</reference>
<dbReference type="InterPro" id="IPR050796">
    <property type="entry name" value="SCF_F-box_component"/>
</dbReference>
<dbReference type="InterPro" id="IPR006527">
    <property type="entry name" value="F-box-assoc_dom_typ1"/>
</dbReference>
<proteinExistence type="predicted"/>
<accession>A0A6P6X975</accession>
<dbReference type="OrthoDB" id="591557at2759"/>
<dbReference type="NCBIfam" id="TIGR01640">
    <property type="entry name" value="F_box_assoc_1"/>
    <property type="match status" value="1"/>
</dbReference>
<dbReference type="CDD" id="cd22157">
    <property type="entry name" value="F-box_AtFBW1-like"/>
    <property type="match status" value="1"/>
</dbReference>
<reference evidence="2" key="1">
    <citation type="journal article" date="2025" name="Foods">
        <title>Unveiling the Microbial Signatures of Arabica Coffee Cherries: Insights into Ripeness Specific Diversity, Functional Traits, and Implications for Quality and Safety.</title>
        <authorList>
            <consortium name="RefSeq"/>
            <person name="Tenea G.N."/>
            <person name="Cifuentes V."/>
            <person name="Reyes P."/>
            <person name="Cevallos-Vallejos M."/>
        </authorList>
    </citation>
    <scope>NUCLEOTIDE SEQUENCE [LARGE SCALE GENOMIC DNA]</scope>
</reference>
<dbReference type="GeneID" id="113739491"/>
<name>A0A6P6X975_COFAR</name>
<feature type="domain" description="F-box" evidence="1">
    <location>
        <begin position="8"/>
        <end position="47"/>
    </location>
</feature>
<evidence type="ECO:0000259" key="1">
    <source>
        <dbReference type="SMART" id="SM00256"/>
    </source>
</evidence>
<protein>
    <submittedName>
        <fullName evidence="3 4">F-box/kelch-repeat protein At3g06240-like</fullName>
    </submittedName>
</protein>
<dbReference type="Proteomes" id="UP001652660">
    <property type="component" value="Chromosome 4c"/>
</dbReference>
<dbReference type="SUPFAM" id="SSF81383">
    <property type="entry name" value="F-box domain"/>
    <property type="match status" value="1"/>
</dbReference>
<sequence>MSDYTPILPQELITDILLRLPGKSIGQFRCVSRPWLSLLSDSHFIKSHSTLLSSHDPGKFILVSDSDHTLHTITLTPSTSTSSNTSSTSRQDAVARKISFPQCPDKWETVVGSCHGLVLVRTDERSLYLINPTTLERVKIPSFPLALDPSASFSMHGFGYDDWTDDYKIVTLSYYDTDNEHEPDCADTFVDVYSVKTRTWKRFDPSPYDHAVPDLASGVFLNGGLHWLASDRSEGYPSVIAVFLLDGEDFEEVPPPSSLDRGKFVFNKLVVLEGCLGIVVDNYNDQVDVWVMKQYRVQESWTKFTINVHEDTDMLKPICKLRDEEIVLEKDDEKLVLHSLRDGISREMVVAGLPDTFEHGVMTFSETLLSPNFYSLNAEMHNSEGQIEA</sequence>
<dbReference type="Pfam" id="PF07734">
    <property type="entry name" value="FBA_1"/>
    <property type="match status" value="1"/>
</dbReference>
<dbReference type="InterPro" id="IPR001810">
    <property type="entry name" value="F-box_dom"/>
</dbReference>
<dbReference type="Pfam" id="PF00646">
    <property type="entry name" value="F-box"/>
    <property type="match status" value="1"/>
</dbReference>
<dbReference type="PANTHER" id="PTHR31672">
    <property type="entry name" value="BNACNNG10540D PROTEIN"/>
    <property type="match status" value="1"/>
</dbReference>
<dbReference type="InterPro" id="IPR036047">
    <property type="entry name" value="F-box-like_dom_sf"/>
</dbReference>
<dbReference type="Gene3D" id="1.20.1280.50">
    <property type="match status" value="1"/>
</dbReference>
<dbReference type="RefSeq" id="XP_027122512.1">
    <property type="nucleotide sequence ID" value="XM_027266711.1"/>
</dbReference>
<evidence type="ECO:0000313" key="3">
    <source>
        <dbReference type="RefSeq" id="XP_027122512.1"/>
    </source>
</evidence>
<dbReference type="AlphaFoldDB" id="A0A6P6X975"/>
<gene>
    <name evidence="3 4" type="primary">LOC113739491</name>
</gene>
<evidence type="ECO:0000313" key="4">
    <source>
        <dbReference type="RefSeq" id="XP_027122513.1"/>
    </source>
</evidence>
<evidence type="ECO:0000313" key="2">
    <source>
        <dbReference type="Proteomes" id="UP001652660"/>
    </source>
</evidence>
<dbReference type="RefSeq" id="XP_027122513.1">
    <property type="nucleotide sequence ID" value="XM_027266712.1"/>
</dbReference>
<dbReference type="SMART" id="SM00256">
    <property type="entry name" value="FBOX"/>
    <property type="match status" value="1"/>
</dbReference>
<dbReference type="InterPro" id="IPR017451">
    <property type="entry name" value="F-box-assoc_interact_dom"/>
</dbReference>
<dbReference type="PANTHER" id="PTHR31672:SF13">
    <property type="entry name" value="F-BOX PROTEIN CPR30-LIKE"/>
    <property type="match status" value="1"/>
</dbReference>
<keyword evidence="2" id="KW-1185">Reference proteome</keyword>